<dbReference type="EMBL" id="AAKN02018994">
    <property type="status" value="NOT_ANNOTATED_CDS"/>
    <property type="molecule type" value="Genomic_DNA"/>
</dbReference>
<accession>H0UYM0</accession>
<dbReference type="HOGENOM" id="CLU_182643_0_0_1"/>
<dbReference type="Ensembl" id="ENSCPOT00000002490.3">
    <property type="protein sequence ID" value="ENSCPOP00000002238.3"/>
    <property type="gene ID" value="ENSCPOG00000002457.4"/>
</dbReference>
<dbReference type="GeneTree" id="ENSGT00390000018676"/>
<gene>
    <name evidence="1" type="primary">SPATA45</name>
</gene>
<name>H0UYM0_CAVPO</name>
<dbReference type="KEGG" id="cpoc:100723561"/>
<keyword evidence="2" id="KW-1185">Reference proteome</keyword>
<dbReference type="OrthoDB" id="413993at2759"/>
<proteinExistence type="predicted"/>
<reference evidence="1" key="3">
    <citation type="submission" date="2025-09" db="UniProtKB">
        <authorList>
            <consortium name="Ensembl"/>
        </authorList>
    </citation>
    <scope>IDENTIFICATION</scope>
    <source>
        <strain evidence="1">2N</strain>
    </source>
</reference>
<dbReference type="InterPro" id="IPR038806">
    <property type="entry name" value="SPATA45"/>
</dbReference>
<sequence>MATMNRTNEKMKKLLGRRQYLLKEINEKRESNCLVERSNQVSLLRAQKRHFINAYQPLASIQDKEPVPDSGRSSWVQMSHIVHKERKHFSPKNNAIFG</sequence>
<dbReference type="InParanoid" id="H0UYM0"/>
<dbReference type="RefSeq" id="XP_003474218.1">
    <property type="nucleotide sequence ID" value="XM_003474170.3"/>
</dbReference>
<dbReference type="PANTHER" id="PTHR35822">
    <property type="entry name" value="SPERMATOGENESIS-ASSOCIATED PROTEIN 45"/>
    <property type="match status" value="1"/>
</dbReference>
<dbReference type="STRING" id="10141.ENSCPOP00000002238"/>
<reference evidence="2" key="1">
    <citation type="journal article" date="2011" name="Nature">
        <title>A high-resolution map of human evolutionary constraint using 29 mammals.</title>
        <authorList>
            <person name="Lindblad-Toh K."/>
            <person name="Garber M."/>
            <person name="Zuk O."/>
            <person name="Lin M.F."/>
            <person name="Parker B.J."/>
            <person name="Washietl S."/>
            <person name="Kheradpour P."/>
            <person name="Ernst J."/>
            <person name="Jordan G."/>
            <person name="Mauceli E."/>
            <person name="Ward L.D."/>
            <person name="Lowe C.B."/>
            <person name="Holloway A.K."/>
            <person name="Clamp M."/>
            <person name="Gnerre S."/>
            <person name="Alfoldi J."/>
            <person name="Beal K."/>
            <person name="Chang J."/>
            <person name="Clawson H."/>
            <person name="Cuff J."/>
            <person name="Di Palma F."/>
            <person name="Fitzgerald S."/>
            <person name="Flicek P."/>
            <person name="Guttman M."/>
            <person name="Hubisz M.J."/>
            <person name="Jaffe D.B."/>
            <person name="Jungreis I."/>
            <person name="Kent W.J."/>
            <person name="Kostka D."/>
            <person name="Lara M."/>
            <person name="Martins A.L."/>
            <person name="Massingham T."/>
            <person name="Moltke I."/>
            <person name="Raney B.J."/>
            <person name="Rasmussen M.D."/>
            <person name="Robinson J."/>
            <person name="Stark A."/>
            <person name="Vilella A.J."/>
            <person name="Wen J."/>
            <person name="Xie X."/>
            <person name="Zody M.C."/>
            <person name="Baldwin J."/>
            <person name="Bloom T."/>
            <person name="Chin C.W."/>
            <person name="Heiman D."/>
            <person name="Nicol R."/>
            <person name="Nusbaum C."/>
            <person name="Young S."/>
            <person name="Wilkinson J."/>
            <person name="Worley K.C."/>
            <person name="Kovar C.L."/>
            <person name="Muzny D.M."/>
            <person name="Gibbs R.A."/>
            <person name="Cree A."/>
            <person name="Dihn H.H."/>
            <person name="Fowler G."/>
            <person name="Jhangiani S."/>
            <person name="Joshi V."/>
            <person name="Lee S."/>
            <person name="Lewis L.R."/>
            <person name="Nazareth L.V."/>
            <person name="Okwuonu G."/>
            <person name="Santibanez J."/>
            <person name="Warren W.C."/>
            <person name="Mardis E.R."/>
            <person name="Weinstock G.M."/>
            <person name="Wilson R.K."/>
            <person name="Delehaunty K."/>
            <person name="Dooling D."/>
            <person name="Fronik C."/>
            <person name="Fulton L."/>
            <person name="Fulton B."/>
            <person name="Graves T."/>
            <person name="Minx P."/>
            <person name="Sodergren E."/>
            <person name="Birney E."/>
            <person name="Margulies E.H."/>
            <person name="Herrero J."/>
            <person name="Green E.D."/>
            <person name="Haussler D."/>
            <person name="Siepel A."/>
            <person name="Goldman N."/>
            <person name="Pollard K.S."/>
            <person name="Pedersen J.S."/>
            <person name="Lander E.S."/>
            <person name="Kellis M."/>
        </authorList>
    </citation>
    <scope>NUCLEOTIDE SEQUENCE [LARGE SCALE GENOMIC DNA]</scope>
    <source>
        <strain evidence="2">2N</strain>
    </source>
</reference>
<organism evidence="1 2">
    <name type="scientific">Cavia porcellus</name>
    <name type="common">Guinea pig</name>
    <dbReference type="NCBI Taxonomy" id="10141"/>
    <lineage>
        <taxon>Eukaryota</taxon>
        <taxon>Metazoa</taxon>
        <taxon>Chordata</taxon>
        <taxon>Craniata</taxon>
        <taxon>Vertebrata</taxon>
        <taxon>Euteleostomi</taxon>
        <taxon>Mammalia</taxon>
        <taxon>Eutheria</taxon>
        <taxon>Euarchontoglires</taxon>
        <taxon>Glires</taxon>
        <taxon>Rodentia</taxon>
        <taxon>Hystricomorpha</taxon>
        <taxon>Caviidae</taxon>
        <taxon>Cavia</taxon>
    </lineage>
</organism>
<dbReference type="VEuPathDB" id="HostDB:ENSCPOG00000002457"/>
<dbReference type="PANTHER" id="PTHR35822:SF1">
    <property type="entry name" value="SPERMATOGENESIS-ASSOCIATED PROTEIN 45"/>
    <property type="match status" value="1"/>
</dbReference>
<evidence type="ECO:0000313" key="1">
    <source>
        <dbReference type="Ensembl" id="ENSCPOP00000002238.3"/>
    </source>
</evidence>
<dbReference type="Bgee" id="ENSCPOG00000002457">
    <property type="expression patterns" value="Expressed in testis and 3 other cell types or tissues"/>
</dbReference>
<dbReference type="GeneID" id="100723561"/>
<evidence type="ECO:0000313" key="2">
    <source>
        <dbReference type="Proteomes" id="UP000005447"/>
    </source>
</evidence>
<dbReference type="Proteomes" id="UP000005447">
    <property type="component" value="Unassembled WGS sequence"/>
</dbReference>
<dbReference type="CTD" id="149643"/>
<reference evidence="1" key="2">
    <citation type="submission" date="2025-08" db="UniProtKB">
        <authorList>
            <consortium name="Ensembl"/>
        </authorList>
    </citation>
    <scope>IDENTIFICATION</scope>
    <source>
        <strain evidence="1">2N</strain>
    </source>
</reference>
<dbReference type="OMA" id="HFSGAYQ"/>
<protein>
    <submittedName>
        <fullName evidence="1">Spermatosis associated 45</fullName>
    </submittedName>
</protein>
<dbReference type="AlphaFoldDB" id="H0UYM0"/>